<evidence type="ECO:0000256" key="1">
    <source>
        <dbReference type="SAM" id="SignalP"/>
    </source>
</evidence>
<evidence type="ECO:0008006" key="4">
    <source>
        <dbReference type="Google" id="ProtNLM"/>
    </source>
</evidence>
<proteinExistence type="predicted"/>
<protein>
    <recommendedName>
        <fullName evidence="4">Peptidase</fullName>
    </recommendedName>
</protein>
<dbReference type="RefSeq" id="WP_123591826.1">
    <property type="nucleotide sequence ID" value="NZ_AYKF01000101.1"/>
</dbReference>
<evidence type="ECO:0000313" key="2">
    <source>
        <dbReference type="EMBL" id="ROO26386.1"/>
    </source>
</evidence>
<evidence type="ECO:0000313" key="3">
    <source>
        <dbReference type="Proteomes" id="UP000285123"/>
    </source>
</evidence>
<comment type="caution">
    <text evidence="2">The sequence shown here is derived from an EMBL/GenBank/DDBJ whole genome shotgun (WGS) entry which is preliminary data.</text>
</comment>
<dbReference type="OrthoDB" id="6399977at2"/>
<feature type="chain" id="PRO_5019411044" description="Peptidase" evidence="1">
    <location>
        <begin position="24"/>
        <end position="114"/>
    </location>
</feature>
<sequence>MIARLPIFVLSVACLLCAGSALADDDDDEARALRAAGDLRPLSELIEHVESTCQGRFVETELEEDDGVWVYEIKLLGPAGDVAELEYDARDFDLLEAEGKRLDRLGCVPAGTPD</sequence>
<keyword evidence="1" id="KW-0732">Signal</keyword>
<dbReference type="Gene3D" id="3.10.450.40">
    <property type="match status" value="1"/>
</dbReference>
<dbReference type="Proteomes" id="UP000285123">
    <property type="component" value="Unassembled WGS sequence"/>
</dbReference>
<organism evidence="2 3">
    <name type="scientific">Salinisphaera orenii YIM 95161</name>
    <dbReference type="NCBI Taxonomy" id="1051139"/>
    <lineage>
        <taxon>Bacteria</taxon>
        <taxon>Pseudomonadati</taxon>
        <taxon>Pseudomonadota</taxon>
        <taxon>Gammaproteobacteria</taxon>
        <taxon>Salinisphaerales</taxon>
        <taxon>Salinisphaeraceae</taxon>
        <taxon>Salinisphaera</taxon>
    </lineage>
</organism>
<accession>A0A423PLB1</accession>
<dbReference type="AlphaFoldDB" id="A0A423PLB1"/>
<dbReference type="EMBL" id="AYKF01000101">
    <property type="protein sequence ID" value="ROO26386.1"/>
    <property type="molecule type" value="Genomic_DNA"/>
</dbReference>
<gene>
    <name evidence="2" type="ORF">SAHL_12925</name>
</gene>
<reference evidence="2 3" key="1">
    <citation type="submission" date="2013-10" db="EMBL/GenBank/DDBJ databases">
        <title>Salinisphaera halophila YIM 95161 Genome Sequencing.</title>
        <authorList>
            <person name="Lai Q."/>
            <person name="Li C."/>
            <person name="Shao Z."/>
        </authorList>
    </citation>
    <scope>NUCLEOTIDE SEQUENCE [LARGE SCALE GENOMIC DNA]</scope>
    <source>
        <strain evidence="2 3">YIM 95161</strain>
    </source>
</reference>
<feature type="signal peptide" evidence="1">
    <location>
        <begin position="1"/>
        <end position="23"/>
    </location>
</feature>
<name>A0A423PLB1_9GAMM</name>